<evidence type="ECO:0000313" key="1">
    <source>
        <dbReference type="EMBL" id="BBZ36765.1"/>
    </source>
</evidence>
<dbReference type="InterPro" id="IPR023198">
    <property type="entry name" value="PGP-like_dom2"/>
</dbReference>
<dbReference type="OrthoDB" id="9797743at2"/>
<keyword evidence="2" id="KW-1185">Reference proteome</keyword>
<dbReference type="AlphaFoldDB" id="A0A7I7Y514"/>
<gene>
    <name evidence="1" type="ORF">MCNF_53700</name>
</gene>
<dbReference type="InterPro" id="IPR041492">
    <property type="entry name" value="HAD_2"/>
</dbReference>
<dbReference type="RefSeq" id="WP_085154306.1">
    <property type="nucleotide sequence ID" value="NZ_AP022612.1"/>
</dbReference>
<dbReference type="NCBIfam" id="TIGR01509">
    <property type="entry name" value="HAD-SF-IA-v3"/>
    <property type="match status" value="1"/>
</dbReference>
<accession>A0A7I7Y514</accession>
<dbReference type="PANTHER" id="PTHR18901:SF38">
    <property type="entry name" value="PSEUDOURIDINE-5'-PHOSPHATASE"/>
    <property type="match status" value="1"/>
</dbReference>
<dbReference type="SUPFAM" id="SSF56784">
    <property type="entry name" value="HAD-like"/>
    <property type="match status" value="1"/>
</dbReference>
<dbReference type="InterPro" id="IPR023214">
    <property type="entry name" value="HAD_sf"/>
</dbReference>
<proteinExistence type="predicted"/>
<dbReference type="PANTHER" id="PTHR18901">
    <property type="entry name" value="2-DEOXYGLUCOSE-6-PHOSPHATE PHOSPHATASE 2"/>
    <property type="match status" value="1"/>
</dbReference>
<reference evidence="1" key="2">
    <citation type="submission" date="2020-02" db="EMBL/GenBank/DDBJ databases">
        <authorList>
            <person name="Matsumoto Y."/>
            <person name="Motooka D."/>
            <person name="Nakamura S."/>
        </authorList>
    </citation>
    <scope>NUCLEOTIDE SEQUENCE</scope>
    <source>
        <strain evidence="1">JCM 13671</strain>
    </source>
</reference>
<dbReference type="SFLD" id="SFLDG01129">
    <property type="entry name" value="C1.5:_HAD__Beta-PGM__Phosphata"/>
    <property type="match status" value="1"/>
</dbReference>
<dbReference type="Gene3D" id="1.10.150.240">
    <property type="entry name" value="Putative phosphatase, domain 2"/>
    <property type="match status" value="1"/>
</dbReference>
<dbReference type="Proteomes" id="UP000466931">
    <property type="component" value="Chromosome"/>
</dbReference>
<dbReference type="Gene3D" id="3.40.50.1000">
    <property type="entry name" value="HAD superfamily/HAD-like"/>
    <property type="match status" value="1"/>
</dbReference>
<reference evidence="1" key="1">
    <citation type="journal article" date="2019" name="Emerg. Microbes Infect.">
        <title>Comprehensive subspecies identification of 175 nontuberculous mycobacteria species based on 7547 genomic profiles.</title>
        <authorList>
            <person name="Matsumoto Y."/>
            <person name="Kinjo T."/>
            <person name="Motooka D."/>
            <person name="Nabeya D."/>
            <person name="Jung N."/>
            <person name="Uechi K."/>
            <person name="Horii T."/>
            <person name="Iida T."/>
            <person name="Fujita J."/>
            <person name="Nakamura S."/>
        </authorList>
    </citation>
    <scope>NUCLEOTIDE SEQUENCE [LARGE SCALE GENOMIC DNA]</scope>
    <source>
        <strain evidence="1">JCM 13671</strain>
    </source>
</reference>
<dbReference type="InterPro" id="IPR036412">
    <property type="entry name" value="HAD-like_sf"/>
</dbReference>
<dbReference type="SFLD" id="SFLDS00003">
    <property type="entry name" value="Haloacid_Dehalogenase"/>
    <property type="match status" value="1"/>
</dbReference>
<dbReference type="EMBL" id="AP022612">
    <property type="protein sequence ID" value="BBZ36765.1"/>
    <property type="molecule type" value="Genomic_DNA"/>
</dbReference>
<dbReference type="Pfam" id="PF13419">
    <property type="entry name" value="HAD_2"/>
    <property type="match status" value="1"/>
</dbReference>
<evidence type="ECO:0000313" key="2">
    <source>
        <dbReference type="Proteomes" id="UP000466931"/>
    </source>
</evidence>
<dbReference type="InterPro" id="IPR006439">
    <property type="entry name" value="HAD-SF_hydro_IA"/>
</dbReference>
<dbReference type="GO" id="GO:0016787">
    <property type="term" value="F:hydrolase activity"/>
    <property type="evidence" value="ECO:0007669"/>
    <property type="project" value="UniProtKB-KW"/>
</dbReference>
<organism evidence="1 2">
    <name type="scientific">Mycolicibacterium confluentis</name>
    <dbReference type="NCBI Taxonomy" id="28047"/>
    <lineage>
        <taxon>Bacteria</taxon>
        <taxon>Bacillati</taxon>
        <taxon>Actinomycetota</taxon>
        <taxon>Actinomycetes</taxon>
        <taxon>Mycobacteriales</taxon>
        <taxon>Mycobacteriaceae</taxon>
        <taxon>Mycolicibacterium</taxon>
    </lineage>
</organism>
<dbReference type="CDD" id="cd07505">
    <property type="entry name" value="HAD_BPGM-like"/>
    <property type="match status" value="1"/>
</dbReference>
<name>A0A7I7Y514_9MYCO</name>
<keyword evidence="1" id="KW-0378">Hydrolase</keyword>
<sequence>MHAHDDETDSSTTVYPIPAAVLWDFDGTLVDSHDQWTATWVEMAERRGRSWTDTHSDELVGLGLLDAAKIIAAHFGSDEDPTLLVDEMVTGVAARLRQEVTWRAGARELLAAVRAENIPCALVTMSYRSLVEPVLEHLEPDTFVVVVTGDEVDLPKPHPAPYLAATRALGLDPAACLAIEDSTTGIASAESAGCRVLAAPSPGVQVTAVNGAVVEGLVGLEPSHLRAIMDA</sequence>
<protein>
    <submittedName>
        <fullName evidence="1">Hydrolase</fullName>
    </submittedName>
</protein>